<dbReference type="GO" id="GO:0030422">
    <property type="term" value="P:siRNA processing"/>
    <property type="evidence" value="ECO:0007669"/>
    <property type="project" value="TreeGrafter"/>
</dbReference>
<protein>
    <recommendedName>
        <fullName evidence="1">RNA-dependent RNA polymerase</fullName>
        <ecNumber evidence="1">2.7.7.48</ecNumber>
    </recommendedName>
</protein>
<keyword evidence="1" id="KW-0694">RNA-binding</keyword>
<evidence type="ECO:0000313" key="4">
    <source>
        <dbReference type="EMBL" id="KAG5961018.1"/>
    </source>
</evidence>
<feature type="domain" description="RDRP core" evidence="3">
    <location>
        <begin position="264"/>
        <end position="868"/>
    </location>
</feature>
<dbReference type="Pfam" id="PF05183">
    <property type="entry name" value="RdRP"/>
    <property type="match status" value="1"/>
</dbReference>
<comment type="catalytic activity">
    <reaction evidence="1">
        <text>RNA(n) + a ribonucleoside 5'-triphosphate = RNA(n+1) + diphosphate</text>
        <dbReference type="Rhea" id="RHEA:21248"/>
        <dbReference type="Rhea" id="RHEA-COMP:14527"/>
        <dbReference type="Rhea" id="RHEA-COMP:17342"/>
        <dbReference type="ChEBI" id="CHEBI:33019"/>
        <dbReference type="ChEBI" id="CHEBI:61557"/>
        <dbReference type="ChEBI" id="CHEBI:140395"/>
        <dbReference type="EC" id="2.7.7.48"/>
    </reaction>
</comment>
<keyword evidence="1" id="KW-0548">Nucleotidyltransferase</keyword>
<dbReference type="GO" id="GO:0031380">
    <property type="term" value="C:nuclear RNA-directed RNA polymerase complex"/>
    <property type="evidence" value="ECO:0007669"/>
    <property type="project" value="TreeGrafter"/>
</dbReference>
<dbReference type="Proteomes" id="UP000742024">
    <property type="component" value="Unassembled WGS sequence"/>
</dbReference>
<gene>
    <name evidence="5" type="ORF">E4U56_006018</name>
    <name evidence="4" type="ORF">E4U57_007876</name>
</gene>
<sequence length="1105" mass="125954">MERKRVSTDNAYQSKRARCQSTKQLSETYNSIDSIPSRSSTSFPIDYGFVPVALRTRPTAISSGPNVSFSSSTSTATSTPTKDSVFSTSTNWSFTSSKNTSFSIDNASTSEESCSEYHSSKEWPTDSDFELEPRPSSLYWEKKLSAVFPKFENGSFNNVPLPVVWEITRCALHCGVKLEEIDLSQGNPNDWLNQTNLRDFLSQQKAFQRKHLPEPTKSTDWIAALDPRQCQHGAIRYSGELVPQQVKDAEGPLLTLKLNHLRRTRSSHRLGRRFGFDRFLEISMPSIEDIEEATHCADDSIKDWWVRGKHYFLGRLWSAFYCKKDDVKTQKRRGKGEMPSRTWYTFIFFACNGDSFRNRPDGSIPPHEDAVILDRRVRVTLGQMIGWTIGDLRKTEQQVAKLFSRIALSLTDTTPTIVLQKHQIYHCPEDIGKFPMNDGIGRMSQSLAIKIASCLGLGDVPCAFQARFGSAKGMWLVDNEYTPPNMDDDDDWIVTYPSQRKWDCSYQDAHHCTFEALSWPKEAKPASLNQQFIALLEAQAIDPMRMRELIAQYLRDCLREGLDDLKNAMEHPLDLRYWLQRTGGGSRADTASGLEDQQPVLGGLPQRIEDKVASLVDAGFVPSHCQFLQELCEKLGTQMAEMLKKKMNILVPCSAYLFMVVDFSSILKEDEVHVSFSTKFQVPGFSDTLLENMDVLVGRVPAHLPHDIQRVRVVSHPRLRHLKDVIVFPIKGNRPLADKLSGGDYDGDKAWVCWDQAIVQNFRNAPDSAHDIQAPKVAKFHLPMSQVRKEAQSEAEVCDRLLYEGIIFAMQPSLLGLCTKYKDEYCRKTGSLSSPQVIMMSLLLGLLVDQSKQGYIFTLDDWQALLKQWSLPRSLKDGPTGTFNPRSKPGIHILDYLQDVANATVHETLSELKSHFKSQPAQWYDEHLTSKFNTYEREHKSVPEWILLRDKLRDDINALVTQWVSQPSSDDTTETFEETIKAFHERWQNIQPLEKVQSSKFIQTLLRDGTKNPHASTWELLKASYAMVRLQNATSKLVWWMAGWQLCRLKQDMAGVRYAGVRPEVYSAMQVDKKVVVRRRARRVSDEDGVLEGDEEEEEDDDDDL</sequence>
<feature type="compositionally biased region" description="Polar residues" evidence="2">
    <location>
        <begin position="8"/>
        <end position="26"/>
    </location>
</feature>
<dbReference type="EMBL" id="SRPR01000087">
    <property type="protein sequence ID" value="KAG5961018.1"/>
    <property type="molecule type" value="Genomic_DNA"/>
</dbReference>
<feature type="region of interest" description="Disordered" evidence="2">
    <location>
        <begin position="1081"/>
        <end position="1105"/>
    </location>
</feature>
<accession>A0A9P7MWF2</accession>
<dbReference type="OrthoDB" id="10055769at2759"/>
<keyword evidence="1" id="KW-0808">Transferase</keyword>
<reference evidence="5 6" key="1">
    <citation type="journal article" date="2020" name="bioRxiv">
        <title>Whole genome comparisons of ergot fungi reveals the divergence and evolution of species within the genus Claviceps are the result of varying mechanisms driving genome evolution and host range expansion.</title>
        <authorList>
            <person name="Wyka S.A."/>
            <person name="Mondo S.J."/>
            <person name="Liu M."/>
            <person name="Dettman J."/>
            <person name="Nalam V."/>
            <person name="Broders K.D."/>
        </authorList>
    </citation>
    <scope>NUCLEOTIDE SEQUENCE</scope>
    <source>
        <strain evidence="5">CCC 1102</strain>
        <strain evidence="4 6">LM583</strain>
    </source>
</reference>
<dbReference type="EC" id="2.7.7.48" evidence="1"/>
<dbReference type="AlphaFoldDB" id="A0A9P7MWF2"/>
<evidence type="ECO:0000313" key="6">
    <source>
        <dbReference type="Proteomes" id="UP000742024"/>
    </source>
</evidence>
<dbReference type="Proteomes" id="UP000784919">
    <property type="component" value="Unassembled WGS sequence"/>
</dbReference>
<keyword evidence="1" id="KW-0696">RNA-directed RNA polymerase</keyword>
<feature type="compositionally biased region" description="Low complexity" evidence="2">
    <location>
        <begin position="62"/>
        <end position="87"/>
    </location>
</feature>
<dbReference type="EMBL" id="SRPS01000046">
    <property type="protein sequence ID" value="KAG5972428.1"/>
    <property type="molecule type" value="Genomic_DNA"/>
</dbReference>
<dbReference type="PANTHER" id="PTHR23079">
    <property type="entry name" value="RNA-DEPENDENT RNA POLYMERASE"/>
    <property type="match status" value="1"/>
</dbReference>
<dbReference type="InterPro" id="IPR007855">
    <property type="entry name" value="RDRP"/>
</dbReference>
<evidence type="ECO:0000256" key="1">
    <source>
        <dbReference type="RuleBase" id="RU363098"/>
    </source>
</evidence>
<comment type="similarity">
    <text evidence="1">Belongs to the RdRP family.</text>
</comment>
<proteinExistence type="inferred from homology"/>
<evidence type="ECO:0000313" key="7">
    <source>
        <dbReference type="Proteomes" id="UP000784919"/>
    </source>
</evidence>
<dbReference type="GO" id="GO:0003723">
    <property type="term" value="F:RNA binding"/>
    <property type="evidence" value="ECO:0007669"/>
    <property type="project" value="UniProtKB-KW"/>
</dbReference>
<dbReference type="Gene3D" id="1.10.8.790">
    <property type="entry name" value="RNA-dependent RNA polymerase, slab domain, helical subdomain-like"/>
    <property type="match status" value="1"/>
</dbReference>
<feature type="compositionally biased region" description="Acidic residues" evidence="2">
    <location>
        <begin position="1087"/>
        <end position="1105"/>
    </location>
</feature>
<evidence type="ECO:0000313" key="5">
    <source>
        <dbReference type="EMBL" id="KAG5972428.1"/>
    </source>
</evidence>
<evidence type="ECO:0000259" key="3">
    <source>
        <dbReference type="Pfam" id="PF05183"/>
    </source>
</evidence>
<dbReference type="InterPro" id="IPR057596">
    <property type="entry name" value="RDRP_core"/>
</dbReference>
<feature type="region of interest" description="Disordered" evidence="2">
    <location>
        <begin position="61"/>
        <end position="87"/>
    </location>
</feature>
<dbReference type="GO" id="GO:0003968">
    <property type="term" value="F:RNA-directed RNA polymerase activity"/>
    <property type="evidence" value="ECO:0007669"/>
    <property type="project" value="UniProtKB-KW"/>
</dbReference>
<comment type="caution">
    <text evidence="5">The sequence shown here is derived from an EMBL/GenBank/DDBJ whole genome shotgun (WGS) entry which is preliminary data.</text>
</comment>
<evidence type="ECO:0000256" key="2">
    <source>
        <dbReference type="SAM" id="MobiDB-lite"/>
    </source>
</evidence>
<dbReference type="PANTHER" id="PTHR23079:SF14">
    <property type="entry name" value="RNA-DEPENDENT RNA POLYMERASE"/>
    <property type="match status" value="1"/>
</dbReference>
<organism evidence="5 7">
    <name type="scientific">Claviceps arundinis</name>
    <dbReference type="NCBI Taxonomy" id="1623583"/>
    <lineage>
        <taxon>Eukaryota</taxon>
        <taxon>Fungi</taxon>
        <taxon>Dikarya</taxon>
        <taxon>Ascomycota</taxon>
        <taxon>Pezizomycotina</taxon>
        <taxon>Sordariomycetes</taxon>
        <taxon>Hypocreomycetidae</taxon>
        <taxon>Hypocreales</taxon>
        <taxon>Clavicipitaceae</taxon>
        <taxon>Claviceps</taxon>
    </lineage>
</organism>
<name>A0A9P7MWF2_9HYPO</name>
<keyword evidence="6" id="KW-1185">Reference proteome</keyword>
<feature type="region of interest" description="Disordered" evidence="2">
    <location>
        <begin position="1"/>
        <end position="26"/>
    </location>
</feature>